<evidence type="ECO:0000256" key="1">
    <source>
        <dbReference type="SAM" id="MobiDB-lite"/>
    </source>
</evidence>
<dbReference type="AlphaFoldDB" id="A0A0D0CQ65"/>
<organism evidence="2 3">
    <name type="scientific">Paxillus rubicundulus Ve08.2h10</name>
    <dbReference type="NCBI Taxonomy" id="930991"/>
    <lineage>
        <taxon>Eukaryota</taxon>
        <taxon>Fungi</taxon>
        <taxon>Dikarya</taxon>
        <taxon>Basidiomycota</taxon>
        <taxon>Agaricomycotina</taxon>
        <taxon>Agaricomycetes</taxon>
        <taxon>Agaricomycetidae</taxon>
        <taxon>Boletales</taxon>
        <taxon>Paxilineae</taxon>
        <taxon>Paxillaceae</taxon>
        <taxon>Paxillus</taxon>
    </lineage>
</organism>
<keyword evidence="3" id="KW-1185">Reference proteome</keyword>
<dbReference type="HOGENOM" id="CLU_206097_0_0_1"/>
<proteinExistence type="predicted"/>
<feature type="region of interest" description="Disordered" evidence="1">
    <location>
        <begin position="1"/>
        <end position="23"/>
    </location>
</feature>
<evidence type="ECO:0000313" key="2">
    <source>
        <dbReference type="EMBL" id="KIK72936.1"/>
    </source>
</evidence>
<reference evidence="2 3" key="1">
    <citation type="submission" date="2014-04" db="EMBL/GenBank/DDBJ databases">
        <authorList>
            <consortium name="DOE Joint Genome Institute"/>
            <person name="Kuo A."/>
            <person name="Kohler A."/>
            <person name="Jargeat P."/>
            <person name="Nagy L.G."/>
            <person name="Floudas D."/>
            <person name="Copeland A."/>
            <person name="Barry K.W."/>
            <person name="Cichocki N."/>
            <person name="Veneault-Fourrey C."/>
            <person name="LaButti K."/>
            <person name="Lindquist E.A."/>
            <person name="Lipzen A."/>
            <person name="Lundell T."/>
            <person name="Morin E."/>
            <person name="Murat C."/>
            <person name="Sun H."/>
            <person name="Tunlid A."/>
            <person name="Henrissat B."/>
            <person name="Grigoriev I.V."/>
            <person name="Hibbett D.S."/>
            <person name="Martin F."/>
            <person name="Nordberg H.P."/>
            <person name="Cantor M.N."/>
            <person name="Hua S.X."/>
        </authorList>
    </citation>
    <scope>NUCLEOTIDE SEQUENCE [LARGE SCALE GENOMIC DNA]</scope>
    <source>
        <strain evidence="2 3">Ve08.2h10</strain>
    </source>
</reference>
<dbReference type="EMBL" id="KN830280">
    <property type="protein sequence ID" value="KIK72936.1"/>
    <property type="molecule type" value="Genomic_DNA"/>
</dbReference>
<dbReference type="Proteomes" id="UP000054538">
    <property type="component" value="Unassembled WGS sequence"/>
</dbReference>
<protein>
    <submittedName>
        <fullName evidence="2">Uncharacterized protein</fullName>
    </submittedName>
</protein>
<evidence type="ECO:0000313" key="3">
    <source>
        <dbReference type="Proteomes" id="UP000054538"/>
    </source>
</evidence>
<name>A0A0D0CQ65_9AGAM</name>
<gene>
    <name evidence="2" type="ORF">PAXRUDRAFT_21417</name>
</gene>
<sequence>MDSKRALQLRVDPPGGGAEVRTPTFRESGIGVPVPEFTIPVSMSTCIQSCPLSTCQ</sequence>
<dbReference type="InParanoid" id="A0A0D0CQ65"/>
<accession>A0A0D0CQ65</accession>
<reference evidence="3" key="2">
    <citation type="submission" date="2015-01" db="EMBL/GenBank/DDBJ databases">
        <title>Evolutionary Origins and Diversification of the Mycorrhizal Mutualists.</title>
        <authorList>
            <consortium name="DOE Joint Genome Institute"/>
            <consortium name="Mycorrhizal Genomics Consortium"/>
            <person name="Kohler A."/>
            <person name="Kuo A."/>
            <person name="Nagy L.G."/>
            <person name="Floudas D."/>
            <person name="Copeland A."/>
            <person name="Barry K.W."/>
            <person name="Cichocki N."/>
            <person name="Veneault-Fourrey C."/>
            <person name="LaButti K."/>
            <person name="Lindquist E.A."/>
            <person name="Lipzen A."/>
            <person name="Lundell T."/>
            <person name="Morin E."/>
            <person name="Murat C."/>
            <person name="Riley R."/>
            <person name="Ohm R."/>
            <person name="Sun H."/>
            <person name="Tunlid A."/>
            <person name="Henrissat B."/>
            <person name="Grigoriev I.V."/>
            <person name="Hibbett D.S."/>
            <person name="Martin F."/>
        </authorList>
    </citation>
    <scope>NUCLEOTIDE SEQUENCE [LARGE SCALE GENOMIC DNA]</scope>
    <source>
        <strain evidence="3">Ve08.2h10</strain>
    </source>
</reference>